<keyword evidence="1" id="KW-0812">Transmembrane</keyword>
<comment type="caution">
    <text evidence="2">The sequence shown here is derived from an EMBL/GenBank/DDBJ whole genome shotgun (WGS) entry which is preliminary data.</text>
</comment>
<accession>A0A419RQD0</accession>
<evidence type="ECO:0000313" key="3">
    <source>
        <dbReference type="Proteomes" id="UP000285232"/>
    </source>
</evidence>
<gene>
    <name evidence="2" type="ORF">D6201_00180</name>
</gene>
<keyword evidence="3" id="KW-1185">Reference proteome</keyword>
<protein>
    <submittedName>
        <fullName evidence="2">Uncharacterized protein</fullName>
    </submittedName>
</protein>
<keyword evidence="1" id="KW-0472">Membrane</keyword>
<dbReference type="Proteomes" id="UP000285232">
    <property type="component" value="Unassembled WGS sequence"/>
</dbReference>
<dbReference type="Pfam" id="PF20556">
    <property type="entry name" value="DUF6768"/>
    <property type="match status" value="1"/>
</dbReference>
<dbReference type="AlphaFoldDB" id="A0A419RQD0"/>
<evidence type="ECO:0000313" key="2">
    <source>
        <dbReference type="EMBL" id="RJY07981.1"/>
    </source>
</evidence>
<name>A0A419RQD0_9SPHN</name>
<dbReference type="EMBL" id="RAHX01000001">
    <property type="protein sequence ID" value="RJY07981.1"/>
    <property type="molecule type" value="Genomic_DNA"/>
</dbReference>
<feature type="transmembrane region" description="Helical" evidence="1">
    <location>
        <begin position="78"/>
        <end position="97"/>
    </location>
</feature>
<sequence length="124" mass="14278">MTDTDNGIRDILDADDKAFLNELESDRGMFRQIGDSMAGPMGGWTKLVFAMSVVFGLLLIFCFYMVFTSHEPWEHLMWAIAALAVLVIQGFTKNWLFQRMNMLSILREVKRLQVQVALLSEERK</sequence>
<dbReference type="OrthoDB" id="7629933at2"/>
<proteinExistence type="predicted"/>
<evidence type="ECO:0000256" key="1">
    <source>
        <dbReference type="SAM" id="Phobius"/>
    </source>
</evidence>
<keyword evidence="1" id="KW-1133">Transmembrane helix</keyword>
<feature type="transmembrane region" description="Helical" evidence="1">
    <location>
        <begin position="47"/>
        <end position="66"/>
    </location>
</feature>
<organism evidence="2 3">
    <name type="scientific">Aurantiacibacter aquimixticola</name>
    <dbReference type="NCBI Taxonomy" id="1958945"/>
    <lineage>
        <taxon>Bacteria</taxon>
        <taxon>Pseudomonadati</taxon>
        <taxon>Pseudomonadota</taxon>
        <taxon>Alphaproteobacteria</taxon>
        <taxon>Sphingomonadales</taxon>
        <taxon>Erythrobacteraceae</taxon>
        <taxon>Aurantiacibacter</taxon>
    </lineage>
</organism>
<dbReference type="RefSeq" id="WP_120046872.1">
    <property type="nucleotide sequence ID" value="NZ_RAHX01000001.1"/>
</dbReference>
<dbReference type="InterPro" id="IPR046659">
    <property type="entry name" value="DUF6768"/>
</dbReference>
<reference evidence="2 3" key="1">
    <citation type="journal article" date="2017" name="Int. J. Syst. Evol. Microbiol.">
        <title>Erythrobacter aquimixticola sp. nov., isolated from the junction between the ocean and a freshwater spring.</title>
        <authorList>
            <person name="Park S."/>
            <person name="Jung Y.T."/>
            <person name="Choi S.J."/>
            <person name="Yoon J.H."/>
        </authorList>
    </citation>
    <scope>NUCLEOTIDE SEQUENCE [LARGE SCALE GENOMIC DNA]</scope>
    <source>
        <strain evidence="2 3">JSSK-14</strain>
    </source>
</reference>